<dbReference type="EMBL" id="BSND01000013">
    <property type="protein sequence ID" value="GLQ00843.1"/>
    <property type="molecule type" value="Genomic_DNA"/>
</dbReference>
<feature type="transmembrane region" description="Helical" evidence="1">
    <location>
        <begin position="62"/>
        <end position="80"/>
    </location>
</feature>
<evidence type="ECO:0000256" key="1">
    <source>
        <dbReference type="SAM" id="Phobius"/>
    </source>
</evidence>
<proteinExistence type="predicted"/>
<keyword evidence="1" id="KW-1133">Transmembrane helix</keyword>
<keyword evidence="1" id="KW-0472">Membrane</keyword>
<gene>
    <name evidence="2" type="ORF">GCM10007891_26960</name>
</gene>
<evidence type="ECO:0000313" key="2">
    <source>
        <dbReference type="EMBL" id="GLQ00843.1"/>
    </source>
</evidence>
<dbReference type="RefSeq" id="WP_284723651.1">
    <property type="nucleotide sequence ID" value="NZ_BSND01000013.1"/>
</dbReference>
<evidence type="ECO:0000313" key="3">
    <source>
        <dbReference type="Proteomes" id="UP001161423"/>
    </source>
</evidence>
<reference evidence="2" key="2">
    <citation type="submission" date="2023-01" db="EMBL/GenBank/DDBJ databases">
        <title>Draft genome sequence of Methylophaga thalassica strain NBRC 102424.</title>
        <authorList>
            <person name="Sun Q."/>
            <person name="Mori K."/>
        </authorList>
    </citation>
    <scope>NUCLEOTIDE SEQUENCE</scope>
    <source>
        <strain evidence="2">NBRC 102424</strain>
    </source>
</reference>
<keyword evidence="3" id="KW-1185">Reference proteome</keyword>
<accession>A0ABQ5TZJ3</accession>
<feature type="transmembrane region" description="Helical" evidence="1">
    <location>
        <begin position="196"/>
        <end position="224"/>
    </location>
</feature>
<reference evidence="2" key="1">
    <citation type="journal article" date="2014" name="Int. J. Syst. Evol. Microbiol.">
        <title>Complete genome of a new Firmicutes species belonging to the dominant human colonic microbiota ('Ruminococcus bicirculans') reveals two chromosomes and a selective capacity to utilize plant glucans.</title>
        <authorList>
            <consortium name="NISC Comparative Sequencing Program"/>
            <person name="Wegmann U."/>
            <person name="Louis P."/>
            <person name="Goesmann A."/>
            <person name="Henrissat B."/>
            <person name="Duncan S.H."/>
            <person name="Flint H.J."/>
        </authorList>
    </citation>
    <scope>NUCLEOTIDE SEQUENCE</scope>
    <source>
        <strain evidence="2">NBRC 102424</strain>
    </source>
</reference>
<feature type="transmembrane region" description="Helical" evidence="1">
    <location>
        <begin position="27"/>
        <end position="50"/>
    </location>
</feature>
<feature type="transmembrane region" description="Helical" evidence="1">
    <location>
        <begin position="162"/>
        <end position="184"/>
    </location>
</feature>
<keyword evidence="1" id="KW-0812">Transmembrane</keyword>
<evidence type="ECO:0008006" key="4">
    <source>
        <dbReference type="Google" id="ProtNLM"/>
    </source>
</evidence>
<organism evidence="2 3">
    <name type="scientific">Methylophaga thalassica</name>
    <dbReference type="NCBI Taxonomy" id="40223"/>
    <lineage>
        <taxon>Bacteria</taxon>
        <taxon>Pseudomonadati</taxon>
        <taxon>Pseudomonadota</taxon>
        <taxon>Gammaproteobacteria</taxon>
        <taxon>Thiotrichales</taxon>
        <taxon>Piscirickettsiaceae</taxon>
        <taxon>Methylophaga</taxon>
    </lineage>
</organism>
<comment type="caution">
    <text evidence="2">The sequence shown here is derived from an EMBL/GenBank/DDBJ whole genome shotgun (WGS) entry which is preliminary data.</text>
</comment>
<name>A0ABQ5TZJ3_9GAMM</name>
<dbReference type="Proteomes" id="UP001161423">
    <property type="component" value="Unassembled WGS sequence"/>
</dbReference>
<sequence length="275" mass="32053">MEELYELANDYYTKVKSFRGLQLYKKFTFWTLLFTAFLFVLYTICFLHEVLSRNTDSVFNRLALIAFLSEVAMVLSWVNIQEWQKKRLVENLSNELKNTFECIKPAKVFLLEKYFDCSMTGFSDAAKRIEKMLTLAIVYSNDNSFVERFFSFIYNRDANSRILTLFVILCSLVTALSISAGQNIHSLFEFYSNASWIVILTLYFQSVFIALVLGYGVIELFIILKDIATFTKLHITSQRSKHIETVRFLISDLNNLHAFKKTEDSKIIIPPNSRD</sequence>
<protein>
    <recommendedName>
        <fullName evidence="4">SMODS and SLOG-associating 2TM effector domain-containing protein</fullName>
    </recommendedName>
</protein>